<accession>A0AAW1RAM8</accession>
<dbReference type="GO" id="GO:0019203">
    <property type="term" value="F:carbohydrate phosphatase activity"/>
    <property type="evidence" value="ECO:0007669"/>
    <property type="project" value="InterPro"/>
</dbReference>
<feature type="domain" description="Tyrosine specific protein phosphatases" evidence="3">
    <location>
        <begin position="155"/>
        <end position="222"/>
    </location>
</feature>
<dbReference type="Pfam" id="PF00782">
    <property type="entry name" value="DSPc"/>
    <property type="match status" value="1"/>
</dbReference>
<dbReference type="CDD" id="cd14526">
    <property type="entry name" value="DSP_laforin-like"/>
    <property type="match status" value="1"/>
</dbReference>
<keyword evidence="1" id="KW-0378">Hydrolase</keyword>
<evidence type="ECO:0000256" key="1">
    <source>
        <dbReference type="ARBA" id="ARBA00022801"/>
    </source>
</evidence>
<organism evidence="4 5">
    <name type="scientific">Elliptochloris bilobata</name>
    <dbReference type="NCBI Taxonomy" id="381761"/>
    <lineage>
        <taxon>Eukaryota</taxon>
        <taxon>Viridiplantae</taxon>
        <taxon>Chlorophyta</taxon>
        <taxon>core chlorophytes</taxon>
        <taxon>Trebouxiophyceae</taxon>
        <taxon>Trebouxiophyceae incertae sedis</taxon>
        <taxon>Elliptochloris clade</taxon>
        <taxon>Elliptochloris</taxon>
    </lineage>
</organism>
<keyword evidence="2" id="KW-0904">Protein phosphatase</keyword>
<name>A0AAW1RAM8_9CHLO</name>
<dbReference type="SUPFAM" id="SSF52799">
    <property type="entry name" value="(Phosphotyrosine protein) phosphatases II"/>
    <property type="match status" value="1"/>
</dbReference>
<evidence type="ECO:0000259" key="3">
    <source>
        <dbReference type="PROSITE" id="PS50056"/>
    </source>
</evidence>
<reference evidence="4 5" key="1">
    <citation type="journal article" date="2024" name="Nat. Commun.">
        <title>Phylogenomics reveals the evolutionary origins of lichenization in chlorophyte algae.</title>
        <authorList>
            <person name="Puginier C."/>
            <person name="Libourel C."/>
            <person name="Otte J."/>
            <person name="Skaloud P."/>
            <person name="Haon M."/>
            <person name="Grisel S."/>
            <person name="Petersen M."/>
            <person name="Berrin J.G."/>
            <person name="Delaux P.M."/>
            <person name="Dal Grande F."/>
            <person name="Keller J."/>
        </authorList>
    </citation>
    <scope>NUCLEOTIDE SEQUENCE [LARGE SCALE GENOMIC DNA]</scope>
    <source>
        <strain evidence="4 5">SAG 245.80</strain>
    </source>
</reference>
<dbReference type="GO" id="GO:2001070">
    <property type="term" value="F:starch binding"/>
    <property type="evidence" value="ECO:0007669"/>
    <property type="project" value="TreeGrafter"/>
</dbReference>
<dbReference type="Proteomes" id="UP001445335">
    <property type="component" value="Unassembled WGS sequence"/>
</dbReference>
<dbReference type="PANTHER" id="PTHR46642">
    <property type="entry name" value="DUAL SPECIFICITY PHOSPHATASE, SUBGROUP, CATALYTIC DOMAIN"/>
    <property type="match status" value="1"/>
</dbReference>
<evidence type="ECO:0000313" key="5">
    <source>
        <dbReference type="Proteomes" id="UP001445335"/>
    </source>
</evidence>
<dbReference type="PANTHER" id="PTHR46642:SF2">
    <property type="entry name" value="PHOSPHOGLUCAN PHOSPHATASE LSF2, CHLOROPLASTIC"/>
    <property type="match status" value="1"/>
</dbReference>
<dbReference type="AlphaFoldDB" id="A0AAW1RAM8"/>
<protein>
    <recommendedName>
        <fullName evidence="3">Tyrosine specific protein phosphatases domain-containing protein</fullName>
    </recommendedName>
</protein>
<dbReference type="EMBL" id="JALJOU010000049">
    <property type="protein sequence ID" value="KAK9830917.1"/>
    <property type="molecule type" value="Genomic_DNA"/>
</dbReference>
<dbReference type="GO" id="GO:0004721">
    <property type="term" value="F:phosphoprotein phosphatase activity"/>
    <property type="evidence" value="ECO:0007669"/>
    <property type="project" value="UniProtKB-KW"/>
</dbReference>
<proteinExistence type="predicted"/>
<comment type="caution">
    <text evidence="4">The sequence shown here is derived from an EMBL/GenBank/DDBJ whole genome shotgun (WGS) entry which is preliminary data.</text>
</comment>
<dbReference type="InterPro" id="IPR029021">
    <property type="entry name" value="Prot-tyrosine_phosphatase-like"/>
</dbReference>
<dbReference type="InterPro" id="IPR045204">
    <property type="entry name" value="DSP_laforin-like"/>
</dbReference>
<dbReference type="InterPro" id="IPR000387">
    <property type="entry name" value="Tyr_Pase_dom"/>
</dbReference>
<dbReference type="GO" id="GO:0005983">
    <property type="term" value="P:starch catabolic process"/>
    <property type="evidence" value="ECO:0007669"/>
    <property type="project" value="TreeGrafter"/>
</dbReference>
<dbReference type="InterPro" id="IPR052832">
    <property type="entry name" value="Starch-Glucan_Phosphatase"/>
</dbReference>
<dbReference type="Gene3D" id="3.90.190.10">
    <property type="entry name" value="Protein tyrosine phosphatase superfamily"/>
    <property type="match status" value="1"/>
</dbReference>
<sequence length="272" mass="29738">MDEGSELSAVVGPLGPPAVAHGVAVEWRNCASKLFKRAQCSASAATLTPEQQRAEEYNRTMQKKMSNPFEYHPELGLYYHEVAPGLLCGTQLRTPADIERLAGEEGVNVVVSLQQGCDLAAWGVNFADLQWRAGELSVSLQRCPAVDFDPHSLRRTLPVAVSRIADAAKAGKRVYVHCTAGLGRAPAACIAYLYWVSSDETMREGSNWSLTKAYERVTSIRPCGPKRDAVRGATFDLLDSRPHSAFSSLPGDAYSFLSDHDRDKLQGRLADR</sequence>
<dbReference type="GO" id="GO:0009507">
    <property type="term" value="C:chloroplast"/>
    <property type="evidence" value="ECO:0007669"/>
    <property type="project" value="TreeGrafter"/>
</dbReference>
<evidence type="ECO:0000256" key="2">
    <source>
        <dbReference type="ARBA" id="ARBA00022912"/>
    </source>
</evidence>
<gene>
    <name evidence="4" type="ORF">WJX81_004774</name>
</gene>
<dbReference type="PROSITE" id="PS50056">
    <property type="entry name" value="TYR_PHOSPHATASE_2"/>
    <property type="match status" value="1"/>
</dbReference>
<dbReference type="InterPro" id="IPR000340">
    <property type="entry name" value="Dual-sp_phosphatase_cat-dom"/>
</dbReference>
<evidence type="ECO:0000313" key="4">
    <source>
        <dbReference type="EMBL" id="KAK9830917.1"/>
    </source>
</evidence>
<keyword evidence="5" id="KW-1185">Reference proteome</keyword>